<evidence type="ECO:0000256" key="1">
    <source>
        <dbReference type="ARBA" id="ARBA00012513"/>
    </source>
</evidence>
<organism evidence="9 10">
    <name type="scientific">Actinomadura rubrisoli</name>
    <dbReference type="NCBI Taxonomy" id="2530368"/>
    <lineage>
        <taxon>Bacteria</taxon>
        <taxon>Bacillati</taxon>
        <taxon>Actinomycetota</taxon>
        <taxon>Actinomycetes</taxon>
        <taxon>Streptosporangiales</taxon>
        <taxon>Thermomonosporaceae</taxon>
        <taxon>Actinomadura</taxon>
    </lineage>
</organism>
<dbReference type="OrthoDB" id="3679634at2"/>
<dbReference type="Gene3D" id="3.30.200.20">
    <property type="entry name" value="Phosphorylase Kinase, domain 1"/>
    <property type="match status" value="1"/>
</dbReference>
<dbReference type="PANTHER" id="PTHR43289:SF6">
    <property type="entry name" value="SERINE_THREONINE-PROTEIN KINASE NEKL-3"/>
    <property type="match status" value="1"/>
</dbReference>
<dbReference type="InterPro" id="IPR000719">
    <property type="entry name" value="Prot_kinase_dom"/>
</dbReference>
<dbReference type="GO" id="GO:0004674">
    <property type="term" value="F:protein serine/threonine kinase activity"/>
    <property type="evidence" value="ECO:0007669"/>
    <property type="project" value="UniProtKB-KW"/>
</dbReference>
<comment type="caution">
    <text evidence="9">The sequence shown here is derived from an EMBL/GenBank/DDBJ whole genome shotgun (WGS) entry which is preliminary data.</text>
</comment>
<dbReference type="GO" id="GO:0005524">
    <property type="term" value="F:ATP binding"/>
    <property type="evidence" value="ECO:0007669"/>
    <property type="project" value="UniProtKB-UniRule"/>
</dbReference>
<reference evidence="9 10" key="1">
    <citation type="submission" date="2019-03" db="EMBL/GenBank/DDBJ databases">
        <title>Draft genome sequences of novel Actinobacteria.</title>
        <authorList>
            <person name="Sahin N."/>
            <person name="Ay H."/>
            <person name="Saygin H."/>
        </authorList>
    </citation>
    <scope>NUCLEOTIDE SEQUENCE [LARGE SCALE GENOMIC DNA]</scope>
    <source>
        <strain evidence="9 10">H3C3</strain>
    </source>
</reference>
<dbReference type="EC" id="2.7.11.1" evidence="1"/>
<feature type="binding site" evidence="7">
    <location>
        <position position="36"/>
    </location>
    <ligand>
        <name>ATP</name>
        <dbReference type="ChEBI" id="CHEBI:30616"/>
    </ligand>
</feature>
<accession>A0A4R5AQM7</accession>
<proteinExistence type="predicted"/>
<dbReference type="SMART" id="SM00220">
    <property type="entry name" value="S_TKc"/>
    <property type="match status" value="1"/>
</dbReference>
<evidence type="ECO:0000256" key="6">
    <source>
        <dbReference type="ARBA" id="ARBA00022840"/>
    </source>
</evidence>
<sequence length="284" mass="30046">MVIDGRFELRDRLGSGGMGTVWRAFDLALEREVALKEVRLADVDTAHHDPDVAAMLRERVMREARALARLDHPNVVTIHHIVDSPDMPHPWLVMELVRGRSLQERLALGPLSPAEGAATGRGILAALRAAHEAGVCHRDVKPANVLLRTDGTPVLTDFGIAVLEEASRVTATGGLVGSPEYIAPERLHGHEGNPASDLWSLGLLLYVAVEGGNPLRRPTAAATLAAVMAAQIPPAHRAGPLAPVLQALLVRDPAARPTAAQLDHMLAQAAGPSAPSMPGLAPPP</sequence>
<feature type="domain" description="Protein kinase" evidence="8">
    <location>
        <begin position="7"/>
        <end position="267"/>
    </location>
</feature>
<evidence type="ECO:0000256" key="3">
    <source>
        <dbReference type="ARBA" id="ARBA00022679"/>
    </source>
</evidence>
<evidence type="ECO:0000256" key="5">
    <source>
        <dbReference type="ARBA" id="ARBA00022777"/>
    </source>
</evidence>
<keyword evidence="3" id="KW-0808">Transferase</keyword>
<dbReference type="Proteomes" id="UP000294513">
    <property type="component" value="Unassembled WGS sequence"/>
</dbReference>
<dbReference type="InterPro" id="IPR008271">
    <property type="entry name" value="Ser/Thr_kinase_AS"/>
</dbReference>
<dbReference type="PROSITE" id="PS00107">
    <property type="entry name" value="PROTEIN_KINASE_ATP"/>
    <property type="match status" value="1"/>
</dbReference>
<evidence type="ECO:0000256" key="2">
    <source>
        <dbReference type="ARBA" id="ARBA00022527"/>
    </source>
</evidence>
<evidence type="ECO:0000256" key="7">
    <source>
        <dbReference type="PROSITE-ProRule" id="PRU10141"/>
    </source>
</evidence>
<dbReference type="EMBL" id="SMKU01000261">
    <property type="protein sequence ID" value="TDD73354.1"/>
    <property type="molecule type" value="Genomic_DNA"/>
</dbReference>
<dbReference type="InterPro" id="IPR017441">
    <property type="entry name" value="Protein_kinase_ATP_BS"/>
</dbReference>
<dbReference type="Pfam" id="PF00069">
    <property type="entry name" value="Pkinase"/>
    <property type="match status" value="1"/>
</dbReference>
<keyword evidence="5 9" id="KW-0418">Kinase</keyword>
<keyword evidence="4 7" id="KW-0547">Nucleotide-binding</keyword>
<evidence type="ECO:0000256" key="4">
    <source>
        <dbReference type="ARBA" id="ARBA00022741"/>
    </source>
</evidence>
<name>A0A4R5AQM7_9ACTN</name>
<feature type="non-terminal residue" evidence="9">
    <location>
        <position position="284"/>
    </location>
</feature>
<dbReference type="InterPro" id="IPR011009">
    <property type="entry name" value="Kinase-like_dom_sf"/>
</dbReference>
<keyword evidence="2 9" id="KW-0723">Serine/threonine-protein kinase</keyword>
<evidence type="ECO:0000313" key="10">
    <source>
        <dbReference type="Proteomes" id="UP000294513"/>
    </source>
</evidence>
<gene>
    <name evidence="9" type="ORF">E1298_34220</name>
</gene>
<keyword evidence="10" id="KW-1185">Reference proteome</keyword>
<keyword evidence="6 7" id="KW-0067">ATP-binding</keyword>
<dbReference type="SUPFAM" id="SSF56112">
    <property type="entry name" value="Protein kinase-like (PK-like)"/>
    <property type="match status" value="1"/>
</dbReference>
<dbReference type="PANTHER" id="PTHR43289">
    <property type="entry name" value="MITOGEN-ACTIVATED PROTEIN KINASE KINASE KINASE 20-RELATED"/>
    <property type="match status" value="1"/>
</dbReference>
<dbReference type="AlphaFoldDB" id="A0A4R5AQM7"/>
<dbReference type="CDD" id="cd14014">
    <property type="entry name" value="STKc_PknB_like"/>
    <property type="match status" value="1"/>
</dbReference>
<protein>
    <recommendedName>
        <fullName evidence="1">non-specific serine/threonine protein kinase</fullName>
        <ecNumber evidence="1">2.7.11.1</ecNumber>
    </recommendedName>
</protein>
<evidence type="ECO:0000259" key="8">
    <source>
        <dbReference type="PROSITE" id="PS50011"/>
    </source>
</evidence>
<dbReference type="Gene3D" id="1.10.510.10">
    <property type="entry name" value="Transferase(Phosphotransferase) domain 1"/>
    <property type="match status" value="1"/>
</dbReference>
<dbReference type="PROSITE" id="PS50011">
    <property type="entry name" value="PROTEIN_KINASE_DOM"/>
    <property type="match status" value="1"/>
</dbReference>
<evidence type="ECO:0000313" key="9">
    <source>
        <dbReference type="EMBL" id="TDD73354.1"/>
    </source>
</evidence>
<dbReference type="PROSITE" id="PS00108">
    <property type="entry name" value="PROTEIN_KINASE_ST"/>
    <property type="match status" value="1"/>
</dbReference>